<reference evidence="1 2" key="1">
    <citation type="journal article" date="2024" name="Nat. Commun.">
        <title>Phylogenomics reveals the evolutionary origins of lichenization in chlorophyte algae.</title>
        <authorList>
            <person name="Puginier C."/>
            <person name="Libourel C."/>
            <person name="Otte J."/>
            <person name="Skaloud P."/>
            <person name="Haon M."/>
            <person name="Grisel S."/>
            <person name="Petersen M."/>
            <person name="Berrin J.G."/>
            <person name="Delaux P.M."/>
            <person name="Dal Grande F."/>
            <person name="Keller J."/>
        </authorList>
    </citation>
    <scope>NUCLEOTIDE SEQUENCE [LARGE SCALE GENOMIC DNA]</scope>
    <source>
        <strain evidence="1 2">SAG 2523</strain>
    </source>
</reference>
<keyword evidence="2" id="KW-1185">Reference proteome</keyword>
<evidence type="ECO:0000313" key="1">
    <source>
        <dbReference type="EMBL" id="KAK9837374.1"/>
    </source>
</evidence>
<organism evidence="1 2">
    <name type="scientific">Apatococcus fuscideae</name>
    <dbReference type="NCBI Taxonomy" id="2026836"/>
    <lineage>
        <taxon>Eukaryota</taxon>
        <taxon>Viridiplantae</taxon>
        <taxon>Chlorophyta</taxon>
        <taxon>core chlorophytes</taxon>
        <taxon>Trebouxiophyceae</taxon>
        <taxon>Chlorellales</taxon>
        <taxon>Chlorellaceae</taxon>
        <taxon>Apatococcus</taxon>
    </lineage>
</organism>
<proteinExistence type="predicted"/>
<comment type="caution">
    <text evidence="1">The sequence shown here is derived from an EMBL/GenBank/DDBJ whole genome shotgun (WGS) entry which is preliminary data.</text>
</comment>
<name>A0AAW1RU03_9CHLO</name>
<dbReference type="EMBL" id="JALJOV010001960">
    <property type="protein sequence ID" value="KAK9837374.1"/>
    <property type="molecule type" value="Genomic_DNA"/>
</dbReference>
<gene>
    <name evidence="1" type="ORF">WJX84_007324</name>
</gene>
<feature type="non-terminal residue" evidence="1">
    <location>
        <position position="34"/>
    </location>
</feature>
<accession>A0AAW1RU03</accession>
<sequence length="34" mass="3353">MALLVPVAGQVGLQLLLSPASSTLVARAACTTLS</sequence>
<dbReference type="Proteomes" id="UP001485043">
    <property type="component" value="Unassembled WGS sequence"/>
</dbReference>
<protein>
    <submittedName>
        <fullName evidence="1">Uncharacterized protein</fullName>
    </submittedName>
</protein>
<evidence type="ECO:0000313" key="2">
    <source>
        <dbReference type="Proteomes" id="UP001485043"/>
    </source>
</evidence>
<dbReference type="AlphaFoldDB" id="A0AAW1RU03"/>